<dbReference type="InterPro" id="IPR026881">
    <property type="entry name" value="WYL_dom"/>
</dbReference>
<feature type="domain" description="WYL" evidence="1">
    <location>
        <begin position="260"/>
        <end position="316"/>
    </location>
</feature>
<accession>A0ABR8AI24</accession>
<reference evidence="2 3" key="1">
    <citation type="journal article" date="2020" name="ISME J.">
        <title>Comparative genomics reveals insights into cyanobacterial evolution and habitat adaptation.</title>
        <authorList>
            <person name="Chen M.Y."/>
            <person name="Teng W.K."/>
            <person name="Zhao L."/>
            <person name="Hu C.X."/>
            <person name="Zhou Y.K."/>
            <person name="Han B.P."/>
            <person name="Song L.R."/>
            <person name="Shu W.S."/>
        </authorList>
    </citation>
    <scope>NUCLEOTIDE SEQUENCE [LARGE SCALE GENOMIC DNA]</scope>
    <source>
        <strain evidence="2 3">FACHB-288</strain>
    </source>
</reference>
<protein>
    <submittedName>
        <fullName evidence="2">TIGR03985 family CRISPR-associated protein</fullName>
    </submittedName>
</protein>
<dbReference type="InterPro" id="IPR023816">
    <property type="entry name" value="CRISPR-assoc_CYA0889"/>
</dbReference>
<name>A0ABR8AI24_9CYAN</name>
<gene>
    <name evidence="2" type="ORF">H6G24_29570</name>
</gene>
<dbReference type="NCBIfam" id="TIGR03985">
    <property type="entry name" value="TIGR03985 family CRISPR-associated protein"/>
    <property type="match status" value="1"/>
</dbReference>
<sequence>MVQIFSDVPQVELLQWLARGSLKQNLLRAIRLWVWLRSLYGETSDRLLLDDSFTFAGWRDAFFSSTHPKTDVIPQLHDVNCVCAKTTAEWLFNSKTGISQSQWKRSLLTHLSISHSVGEIKPSVAKNPCSLKSESDLDELLKRRLFAVTRRSLQADLEILEELGWLKYQQQQYHRVSNLPFRPMTTNIEVASTKINSDELNFVNQEDLAAIAQNLSQKIGGIQRFFFKLDYVIPRTTIDSVDDWQHKLREIWGQIPVPAIIINYNSARLGKYVECFVYPVCIYYVQRAVYLCAFGESPDRNHDWYNFRLDRIENITPIAWTNSAIPKVLQQRYQKADLPRPEEIEAQMSKAWGFDFYLEPRLMLLRFEKEYHERYIRNTFRHDTFKAIAYSQAERLIKQKTPLSQQQELLQILAARSCDDAYYRVYYRHGDNNVSMRLRAWRPKVEVIMPWDLRQSIAADVSKEFHLYHN</sequence>
<dbReference type="Proteomes" id="UP000658514">
    <property type="component" value="Unassembled WGS sequence"/>
</dbReference>
<evidence type="ECO:0000313" key="3">
    <source>
        <dbReference type="Proteomes" id="UP000658514"/>
    </source>
</evidence>
<dbReference type="Pfam" id="PF13280">
    <property type="entry name" value="WYL"/>
    <property type="match status" value="1"/>
</dbReference>
<proteinExistence type="predicted"/>
<dbReference type="RefSeq" id="WP_190549215.1">
    <property type="nucleotide sequence ID" value="NZ_CAWPNO010000099.1"/>
</dbReference>
<evidence type="ECO:0000313" key="2">
    <source>
        <dbReference type="EMBL" id="MBD2199576.1"/>
    </source>
</evidence>
<dbReference type="EMBL" id="JACJQH010000063">
    <property type="protein sequence ID" value="MBD2199576.1"/>
    <property type="molecule type" value="Genomic_DNA"/>
</dbReference>
<organism evidence="2 3">
    <name type="scientific">Calothrix parietina FACHB-288</name>
    <dbReference type="NCBI Taxonomy" id="2692896"/>
    <lineage>
        <taxon>Bacteria</taxon>
        <taxon>Bacillati</taxon>
        <taxon>Cyanobacteriota</taxon>
        <taxon>Cyanophyceae</taxon>
        <taxon>Nostocales</taxon>
        <taxon>Calotrichaceae</taxon>
        <taxon>Calothrix</taxon>
    </lineage>
</organism>
<comment type="caution">
    <text evidence="2">The sequence shown here is derived from an EMBL/GenBank/DDBJ whole genome shotgun (WGS) entry which is preliminary data.</text>
</comment>
<keyword evidence="3" id="KW-1185">Reference proteome</keyword>
<evidence type="ECO:0000259" key="1">
    <source>
        <dbReference type="Pfam" id="PF13280"/>
    </source>
</evidence>